<comment type="caution">
    <text evidence="2">The sequence shown here is derived from an EMBL/GenBank/DDBJ whole genome shotgun (WGS) entry which is preliminary data.</text>
</comment>
<accession>A0A3M8AJM9</accession>
<evidence type="ECO:0000313" key="3">
    <source>
        <dbReference type="Proteomes" id="UP000268829"/>
    </source>
</evidence>
<evidence type="ECO:0000313" key="2">
    <source>
        <dbReference type="EMBL" id="RNB51436.1"/>
    </source>
</evidence>
<dbReference type="AlphaFoldDB" id="A0A3M8AJM9"/>
<feature type="region of interest" description="Disordered" evidence="1">
    <location>
        <begin position="55"/>
        <end position="94"/>
    </location>
</feature>
<dbReference type="EMBL" id="RHHS01000067">
    <property type="protein sequence ID" value="RNB51436.1"/>
    <property type="molecule type" value="Genomic_DNA"/>
</dbReference>
<feature type="non-terminal residue" evidence="2">
    <location>
        <position position="1"/>
    </location>
</feature>
<organism evidence="2 3">
    <name type="scientific">Brevibacillus gelatini</name>
    <dbReference type="NCBI Taxonomy" id="1655277"/>
    <lineage>
        <taxon>Bacteria</taxon>
        <taxon>Bacillati</taxon>
        <taxon>Bacillota</taxon>
        <taxon>Bacilli</taxon>
        <taxon>Bacillales</taxon>
        <taxon>Paenibacillaceae</taxon>
        <taxon>Brevibacillus</taxon>
    </lineage>
</organism>
<evidence type="ECO:0000256" key="1">
    <source>
        <dbReference type="SAM" id="MobiDB-lite"/>
    </source>
</evidence>
<feature type="compositionally biased region" description="Basic and acidic residues" evidence="1">
    <location>
        <begin position="13"/>
        <end position="27"/>
    </location>
</feature>
<sequence length="228" mass="26324">REMKAKVKGKAQAVKEKAQELSNSVKERLEDVLQPKMVTPEGFVMKAAKTENKAVGVGRTANQKKWDETYKKTDTPGGKPPEKVPKGPDDDAGFTVTLEYKEGMNKRDFERKAKYLERLSKEGNLTRAQNPVKRNKYITEKYKKDVKKRIERMYGKKDPEKAKELIKRVDTMNPDHMWDLQLNGPDTRRNLKLLDGYTNQQLGRDVWNQIRDVKKVPVGTPIKIVVKR</sequence>
<gene>
    <name evidence="2" type="ORF">EDM57_22400</name>
</gene>
<keyword evidence="3" id="KW-1185">Reference proteome</keyword>
<dbReference type="Proteomes" id="UP000268829">
    <property type="component" value="Unassembled WGS sequence"/>
</dbReference>
<feature type="compositionally biased region" description="Basic and acidic residues" evidence="1">
    <location>
        <begin position="64"/>
        <end position="89"/>
    </location>
</feature>
<proteinExistence type="predicted"/>
<protein>
    <submittedName>
        <fullName evidence="2">Uncharacterized protein</fullName>
    </submittedName>
</protein>
<reference evidence="2 3" key="1">
    <citation type="submission" date="2018-10" db="EMBL/GenBank/DDBJ databases">
        <title>Phylogenomics of Brevibacillus.</title>
        <authorList>
            <person name="Dunlap C."/>
        </authorList>
    </citation>
    <scope>NUCLEOTIDE SEQUENCE [LARGE SCALE GENOMIC DNA]</scope>
    <source>
        <strain evidence="2 3">DSM 100115</strain>
    </source>
</reference>
<name>A0A3M8AJM9_9BACL</name>
<feature type="region of interest" description="Disordered" evidence="1">
    <location>
        <begin position="1"/>
        <end position="27"/>
    </location>
</feature>